<accession>A0A1X7F348</accession>
<proteinExistence type="predicted"/>
<dbReference type="STRING" id="1519643.SAMN06295933_3601"/>
<reference evidence="2" key="1">
    <citation type="submission" date="2017-04" db="EMBL/GenBank/DDBJ databases">
        <authorList>
            <person name="Varghese N."/>
            <person name="Submissions S."/>
        </authorList>
    </citation>
    <scope>NUCLEOTIDE SEQUENCE [LARGE SCALE GENOMIC DNA]</scope>
    <source>
        <strain evidence="2">K3S</strain>
    </source>
</reference>
<dbReference type="EMBL" id="FWZU01000009">
    <property type="protein sequence ID" value="SMF44464.1"/>
    <property type="molecule type" value="Genomic_DNA"/>
</dbReference>
<evidence type="ECO:0000313" key="2">
    <source>
        <dbReference type="Proteomes" id="UP000192906"/>
    </source>
</evidence>
<name>A0A1X7F348_9BACT</name>
<dbReference type="RefSeq" id="WP_245805592.1">
    <property type="nucleotide sequence ID" value="NZ_FWZU01000009.1"/>
</dbReference>
<gene>
    <name evidence="1" type="ORF">SAMN06295933_3601</name>
</gene>
<keyword evidence="2" id="KW-1185">Reference proteome</keyword>
<dbReference type="Proteomes" id="UP000192906">
    <property type="component" value="Unassembled WGS sequence"/>
</dbReference>
<sequence length="153" mass="17256">MKKVQQFTLFHEENQEMEYQKMAATLASLMPMIRSAMNRTAENHDLSRDLIADRMTDISRSSGVKLSRGNAKSVKTDTLAKWLAPEDREHPPSLNAFVAFCMATEDLSPLGPLLRAFGVEIMTEKDKKLRDYGAVVLATKKAQKKKKQLEADL</sequence>
<dbReference type="AlphaFoldDB" id="A0A1X7F348"/>
<protein>
    <submittedName>
        <fullName evidence="1">Uncharacterized protein</fullName>
    </submittedName>
</protein>
<organism evidence="1 2">
    <name type="scientific">Desulfovibrio gilichinskyi</name>
    <dbReference type="NCBI Taxonomy" id="1519643"/>
    <lineage>
        <taxon>Bacteria</taxon>
        <taxon>Pseudomonadati</taxon>
        <taxon>Thermodesulfobacteriota</taxon>
        <taxon>Desulfovibrionia</taxon>
        <taxon>Desulfovibrionales</taxon>
        <taxon>Desulfovibrionaceae</taxon>
        <taxon>Desulfovibrio</taxon>
    </lineage>
</organism>
<evidence type="ECO:0000313" key="1">
    <source>
        <dbReference type="EMBL" id="SMF44464.1"/>
    </source>
</evidence>